<keyword evidence="1" id="KW-0732">Signal</keyword>
<name>A0A1M5USN8_9BACT</name>
<feature type="signal peptide" evidence="1">
    <location>
        <begin position="1"/>
        <end position="20"/>
    </location>
</feature>
<dbReference type="RefSeq" id="WP_073139364.1">
    <property type="nucleotide sequence ID" value="NZ_FQWQ01000003.1"/>
</dbReference>
<keyword evidence="3" id="KW-1185">Reference proteome</keyword>
<dbReference type="Proteomes" id="UP000184212">
    <property type="component" value="Unassembled WGS sequence"/>
</dbReference>
<evidence type="ECO:0008006" key="4">
    <source>
        <dbReference type="Google" id="ProtNLM"/>
    </source>
</evidence>
<dbReference type="PROSITE" id="PS51257">
    <property type="entry name" value="PROKAR_LIPOPROTEIN"/>
    <property type="match status" value="1"/>
</dbReference>
<dbReference type="InterPro" id="IPR032710">
    <property type="entry name" value="NTF2-like_dom_sf"/>
</dbReference>
<evidence type="ECO:0000313" key="3">
    <source>
        <dbReference type="Proteomes" id="UP000184212"/>
    </source>
</evidence>
<dbReference type="Gene3D" id="3.10.450.50">
    <property type="match status" value="1"/>
</dbReference>
<dbReference type="SUPFAM" id="SSF54427">
    <property type="entry name" value="NTF2-like"/>
    <property type="match status" value="1"/>
</dbReference>
<dbReference type="OrthoDB" id="8432779at2"/>
<accession>A0A1M5USN8</accession>
<evidence type="ECO:0000313" key="2">
    <source>
        <dbReference type="EMBL" id="SHH66067.1"/>
    </source>
</evidence>
<dbReference type="EMBL" id="FQWQ01000003">
    <property type="protein sequence ID" value="SHH66067.1"/>
    <property type="molecule type" value="Genomic_DNA"/>
</dbReference>
<protein>
    <recommendedName>
        <fullName evidence="4">SnoaL-like domain-containing protein</fullName>
    </recommendedName>
</protein>
<reference evidence="2 3" key="1">
    <citation type="submission" date="2016-11" db="EMBL/GenBank/DDBJ databases">
        <authorList>
            <person name="Jaros S."/>
            <person name="Januszkiewicz K."/>
            <person name="Wedrychowicz H."/>
        </authorList>
    </citation>
    <scope>NUCLEOTIDE SEQUENCE [LARGE SCALE GENOMIC DNA]</scope>
    <source>
        <strain evidence="2 3">DSM 24574</strain>
    </source>
</reference>
<feature type="chain" id="PRO_5013064835" description="SnoaL-like domain-containing protein" evidence="1">
    <location>
        <begin position="21"/>
        <end position="169"/>
    </location>
</feature>
<dbReference type="AlphaFoldDB" id="A0A1M5USN8"/>
<proteinExistence type="predicted"/>
<evidence type="ECO:0000256" key="1">
    <source>
        <dbReference type="SAM" id="SignalP"/>
    </source>
</evidence>
<gene>
    <name evidence="2" type="ORF">SAMN04488109_4892</name>
</gene>
<sequence length="169" mass="19539">MKTSLTIALPFALIACLLFAFRTRPNPGTVAEQDEQAIRRIIEAETAAYFNKDSTKLFSFYVDDRMTQSAWNMPNGSYGAHKGLARIHKNFTEAFRKNPKPQPQPNIQRSQWFFQKFSNEWMWVNFVQETDGADGKRYTNYETRIMKKVSGEWKITVMYSLGDHGVGSH</sequence>
<organism evidence="2 3">
    <name type="scientific">Chryseolinea serpens</name>
    <dbReference type="NCBI Taxonomy" id="947013"/>
    <lineage>
        <taxon>Bacteria</taxon>
        <taxon>Pseudomonadati</taxon>
        <taxon>Bacteroidota</taxon>
        <taxon>Cytophagia</taxon>
        <taxon>Cytophagales</taxon>
        <taxon>Fulvivirgaceae</taxon>
        <taxon>Chryseolinea</taxon>
    </lineage>
</organism>